<keyword evidence="4" id="KW-1185">Reference proteome</keyword>
<sequence>MEQIFDFLRDYWWLIFPVFGLASAIGGAWERAARRRHKRRLEVLHAKAELKAAARGTAPIPVAGSTTGAQPVTASPKTSPVPTGTQLERLFAAHDAVTARWLEYELDVAKIIAFPAMSDGRQPLTAAFLKAKRIADGLRPASSKARLSKEQLAEYRNAVADYEVAFDVAERDARRLKDSSFTDVERKRLDTAKQLLTVAIDQAATPAERQLAYRRVREELDGLISLSDEAIEVLETKVALELPAAPTPTATDAAPPRASTTPPPATDAARPAARPDPWPVPARPQPDPAPGRVIRPKSHP</sequence>
<protein>
    <submittedName>
        <fullName evidence="3">Uncharacterized protein</fullName>
    </submittedName>
</protein>
<feature type="transmembrane region" description="Helical" evidence="2">
    <location>
        <begin position="12"/>
        <end position="29"/>
    </location>
</feature>
<comment type="caution">
    <text evidence="3">The sequence shown here is derived from an EMBL/GenBank/DDBJ whole genome shotgun (WGS) entry which is preliminary data.</text>
</comment>
<keyword evidence="2" id="KW-1133">Transmembrane helix</keyword>
<name>A0ABW3AG85_9MICO</name>
<evidence type="ECO:0000313" key="4">
    <source>
        <dbReference type="Proteomes" id="UP001597055"/>
    </source>
</evidence>
<feature type="region of interest" description="Disordered" evidence="1">
    <location>
        <begin position="246"/>
        <end position="300"/>
    </location>
</feature>
<evidence type="ECO:0000256" key="2">
    <source>
        <dbReference type="SAM" id="Phobius"/>
    </source>
</evidence>
<dbReference type="RefSeq" id="WP_204981263.1">
    <property type="nucleotide sequence ID" value="NZ_JBHTII010000001.1"/>
</dbReference>
<dbReference type="Proteomes" id="UP001597055">
    <property type="component" value="Unassembled WGS sequence"/>
</dbReference>
<feature type="compositionally biased region" description="Polar residues" evidence="1">
    <location>
        <begin position="64"/>
        <end position="81"/>
    </location>
</feature>
<feature type="compositionally biased region" description="Low complexity" evidence="1">
    <location>
        <begin position="246"/>
        <end position="272"/>
    </location>
</feature>
<evidence type="ECO:0000256" key="1">
    <source>
        <dbReference type="SAM" id="MobiDB-lite"/>
    </source>
</evidence>
<keyword evidence="2" id="KW-0472">Membrane</keyword>
<organism evidence="3 4">
    <name type="scientific">Microbacterium insulae</name>
    <dbReference type="NCBI Taxonomy" id="483014"/>
    <lineage>
        <taxon>Bacteria</taxon>
        <taxon>Bacillati</taxon>
        <taxon>Actinomycetota</taxon>
        <taxon>Actinomycetes</taxon>
        <taxon>Micrococcales</taxon>
        <taxon>Microbacteriaceae</taxon>
        <taxon>Microbacterium</taxon>
    </lineage>
</organism>
<proteinExistence type="predicted"/>
<gene>
    <name evidence="3" type="ORF">ACFQ0P_06370</name>
</gene>
<evidence type="ECO:0000313" key="3">
    <source>
        <dbReference type="EMBL" id="MFD0790016.1"/>
    </source>
</evidence>
<dbReference type="EMBL" id="JBHTII010000001">
    <property type="protein sequence ID" value="MFD0790016.1"/>
    <property type="molecule type" value="Genomic_DNA"/>
</dbReference>
<feature type="region of interest" description="Disordered" evidence="1">
    <location>
        <begin position="59"/>
        <end position="81"/>
    </location>
</feature>
<reference evidence="4" key="1">
    <citation type="journal article" date="2019" name="Int. J. Syst. Evol. Microbiol.">
        <title>The Global Catalogue of Microorganisms (GCM) 10K type strain sequencing project: providing services to taxonomists for standard genome sequencing and annotation.</title>
        <authorList>
            <consortium name="The Broad Institute Genomics Platform"/>
            <consortium name="The Broad Institute Genome Sequencing Center for Infectious Disease"/>
            <person name="Wu L."/>
            <person name="Ma J."/>
        </authorList>
    </citation>
    <scope>NUCLEOTIDE SEQUENCE [LARGE SCALE GENOMIC DNA]</scope>
    <source>
        <strain evidence="4">CCUG 54523</strain>
    </source>
</reference>
<feature type="compositionally biased region" description="Pro residues" evidence="1">
    <location>
        <begin position="274"/>
        <end position="289"/>
    </location>
</feature>
<keyword evidence="2" id="KW-0812">Transmembrane</keyword>
<accession>A0ABW3AG85</accession>